<keyword evidence="6" id="KW-0393">Immunoglobulin domain</keyword>
<evidence type="ECO:0000313" key="8">
    <source>
        <dbReference type="Ensembl" id="ENSECRP00000025609.1"/>
    </source>
</evidence>
<dbReference type="PROSITE" id="PS50835">
    <property type="entry name" value="IG_LIKE"/>
    <property type="match status" value="1"/>
</dbReference>
<evidence type="ECO:0000256" key="4">
    <source>
        <dbReference type="ARBA" id="ARBA00023136"/>
    </source>
</evidence>
<keyword evidence="4" id="KW-0472">Membrane</keyword>
<dbReference type="Gene3D" id="2.60.40.10">
    <property type="entry name" value="Immunoglobulins"/>
    <property type="match status" value="1"/>
</dbReference>
<dbReference type="InterPro" id="IPR007110">
    <property type="entry name" value="Ig-like_dom"/>
</dbReference>
<dbReference type="GO" id="GO:0016020">
    <property type="term" value="C:membrane"/>
    <property type="evidence" value="ECO:0007669"/>
    <property type="project" value="UniProtKB-SubCell"/>
</dbReference>
<accession>A0A8C4T2Z5</accession>
<feature type="domain" description="Ig-like" evidence="7">
    <location>
        <begin position="30"/>
        <end position="116"/>
    </location>
</feature>
<dbReference type="PANTHER" id="PTHR19256:SF65">
    <property type="entry name" value="T CELL RECEPTOR GAMMA CONSTANT 1-RELATED"/>
    <property type="match status" value="1"/>
</dbReference>
<dbReference type="SUPFAM" id="SSF48726">
    <property type="entry name" value="Immunoglobulin"/>
    <property type="match status" value="1"/>
</dbReference>
<evidence type="ECO:0000256" key="1">
    <source>
        <dbReference type="ARBA" id="ARBA00004370"/>
    </source>
</evidence>
<dbReference type="Ensembl" id="ENSECRT00000026151.1">
    <property type="protein sequence ID" value="ENSECRP00000025609.1"/>
    <property type="gene ID" value="ENSECRG00000017303.1"/>
</dbReference>
<reference evidence="8" key="2">
    <citation type="submission" date="2025-09" db="UniProtKB">
        <authorList>
            <consortium name="Ensembl"/>
        </authorList>
    </citation>
    <scope>IDENTIFICATION</scope>
</reference>
<sequence>MFSSCSSVYSQSPKYTPDCRAVQVLSCLLPRTPLTVTRSRGRTARLTCALDVDISGATVHWYLHTDGEAPTHLLYVGSTGEAQYSEDEHKAKYRAEKTPLERKLEERDVAVYYCAAWDFHDDCHLGALRTKTTRR</sequence>
<evidence type="ECO:0000256" key="2">
    <source>
        <dbReference type="ARBA" id="ARBA00022692"/>
    </source>
</evidence>
<evidence type="ECO:0000256" key="6">
    <source>
        <dbReference type="ARBA" id="ARBA00023319"/>
    </source>
</evidence>
<dbReference type="InterPro" id="IPR051117">
    <property type="entry name" value="TRG_var/const_region"/>
</dbReference>
<dbReference type="AlphaFoldDB" id="A0A8C4T2Z5"/>
<dbReference type="PANTHER" id="PTHR19256">
    <property type="entry name" value="T-CELL RECEPTOR GAMMA CHAIN"/>
    <property type="match status" value="1"/>
</dbReference>
<comment type="subcellular location">
    <subcellularLocation>
        <location evidence="1">Membrane</location>
    </subcellularLocation>
</comment>
<keyword evidence="2" id="KW-0812">Transmembrane</keyword>
<keyword evidence="3" id="KW-1133">Transmembrane helix</keyword>
<evidence type="ECO:0000313" key="9">
    <source>
        <dbReference type="Proteomes" id="UP000694620"/>
    </source>
</evidence>
<dbReference type="InterPro" id="IPR013783">
    <property type="entry name" value="Ig-like_fold"/>
</dbReference>
<evidence type="ECO:0000256" key="3">
    <source>
        <dbReference type="ARBA" id="ARBA00022989"/>
    </source>
</evidence>
<proteinExistence type="predicted"/>
<dbReference type="InterPro" id="IPR036179">
    <property type="entry name" value="Ig-like_dom_sf"/>
</dbReference>
<keyword evidence="5" id="KW-0675">Receptor</keyword>
<evidence type="ECO:0000259" key="7">
    <source>
        <dbReference type="PROSITE" id="PS50835"/>
    </source>
</evidence>
<organism evidence="8 9">
    <name type="scientific">Erpetoichthys calabaricus</name>
    <name type="common">Rope fish</name>
    <name type="synonym">Calamoichthys calabaricus</name>
    <dbReference type="NCBI Taxonomy" id="27687"/>
    <lineage>
        <taxon>Eukaryota</taxon>
        <taxon>Metazoa</taxon>
        <taxon>Chordata</taxon>
        <taxon>Craniata</taxon>
        <taxon>Vertebrata</taxon>
        <taxon>Euteleostomi</taxon>
        <taxon>Actinopterygii</taxon>
        <taxon>Polypteriformes</taxon>
        <taxon>Polypteridae</taxon>
        <taxon>Erpetoichthys</taxon>
    </lineage>
</organism>
<evidence type="ECO:0000256" key="5">
    <source>
        <dbReference type="ARBA" id="ARBA00023170"/>
    </source>
</evidence>
<name>A0A8C4T2Z5_ERPCA</name>
<dbReference type="Proteomes" id="UP000694620">
    <property type="component" value="Unassembled WGS sequence"/>
</dbReference>
<reference evidence="8" key="1">
    <citation type="submission" date="2025-08" db="UniProtKB">
        <authorList>
            <consortium name="Ensembl"/>
        </authorList>
    </citation>
    <scope>IDENTIFICATION</scope>
</reference>
<keyword evidence="9" id="KW-1185">Reference proteome</keyword>
<protein>
    <recommendedName>
        <fullName evidence="7">Ig-like domain-containing protein</fullName>
    </recommendedName>
</protein>